<organism evidence="1 2">
    <name type="scientific">Candidatus Phycosocius bacilliformis</name>
    <dbReference type="NCBI Taxonomy" id="1445552"/>
    <lineage>
        <taxon>Bacteria</taxon>
        <taxon>Pseudomonadati</taxon>
        <taxon>Pseudomonadota</taxon>
        <taxon>Alphaproteobacteria</taxon>
        <taxon>Caulobacterales</taxon>
        <taxon>Caulobacterales incertae sedis</taxon>
        <taxon>Candidatus Phycosocius</taxon>
    </lineage>
</organism>
<proteinExistence type="predicted"/>
<name>A0A2P2EDL0_9PROT</name>
<reference evidence="1 2" key="1">
    <citation type="journal article" date="2018" name="Genome Announc.">
        <title>Draft Genome Sequence of "Candidatus Phycosocius bacilliformis," an Alphaproteobacterial Ectosymbiont of the Hydrocarbon-Producing Green Alga Botryococcus braunii.</title>
        <authorList>
            <person name="Tanabe Y."/>
            <person name="Yamaguchi H."/>
            <person name="Watanabe M.M."/>
        </authorList>
    </citation>
    <scope>NUCLEOTIDE SEQUENCE [LARGE SCALE GENOMIC DNA]</scope>
    <source>
        <strain evidence="1 2">BOTRYCO-2</strain>
    </source>
</reference>
<protein>
    <submittedName>
        <fullName evidence="1">Uncharacterized protein</fullName>
    </submittedName>
</protein>
<keyword evidence="2" id="KW-1185">Reference proteome</keyword>
<evidence type="ECO:0000313" key="2">
    <source>
        <dbReference type="Proteomes" id="UP000245086"/>
    </source>
</evidence>
<dbReference type="Proteomes" id="UP000245086">
    <property type="component" value="Unassembled WGS sequence"/>
</dbReference>
<accession>A0A2P2EDL0</accession>
<sequence length="83" mass="8722">MITKAHTLVAAYNDLKTQYGEPNVIEIGTSADDHEAQLNGFMSKAHERATMGLALAQLPTGVVKLVPRGSTLGTAAAEAQNKS</sequence>
<comment type="caution">
    <text evidence="1">The sequence shown here is derived from an EMBL/GenBank/DDBJ whole genome shotgun (WGS) entry which is preliminary data.</text>
</comment>
<gene>
    <name evidence="1" type="ORF">PbB2_02828</name>
</gene>
<dbReference type="AlphaFoldDB" id="A0A2P2EDL0"/>
<evidence type="ECO:0000313" key="1">
    <source>
        <dbReference type="EMBL" id="GBF59136.1"/>
    </source>
</evidence>
<dbReference type="EMBL" id="BFBR01000010">
    <property type="protein sequence ID" value="GBF59136.1"/>
    <property type="molecule type" value="Genomic_DNA"/>
</dbReference>